<evidence type="ECO:0000313" key="2">
    <source>
        <dbReference type="Proteomes" id="UP000285092"/>
    </source>
</evidence>
<dbReference type="RefSeq" id="WP_119513490.1">
    <property type="nucleotide sequence ID" value="NZ_QXFK01000016.1"/>
</dbReference>
<reference evidence="1 2" key="1">
    <citation type="submission" date="2018-08" db="EMBL/GenBank/DDBJ databases">
        <title>Altererythrobacter sp.Ery1 and Ery12, the genome sequencing of novel strains in genus Alterythrobacter.</title>
        <authorList>
            <person name="Cheng H."/>
            <person name="Wu Y.-H."/>
            <person name="Fang C."/>
            <person name="Xu X.-W."/>
        </authorList>
    </citation>
    <scope>NUCLEOTIDE SEQUENCE [LARGE SCALE GENOMIC DNA]</scope>
    <source>
        <strain evidence="1 2">Ery1</strain>
    </source>
</reference>
<comment type="caution">
    <text evidence="1">The sequence shown here is derived from an EMBL/GenBank/DDBJ whole genome shotgun (WGS) entry which is preliminary data.</text>
</comment>
<dbReference type="OrthoDB" id="8689297at2"/>
<proteinExistence type="predicted"/>
<sequence length="89" mass="9273">MAQGTTYGDLASLGGSMQAVAEACGDYSAAELAQMKEEQRRIAVQGGTSPAEFERAFKAGHAMGTKKIAGATSAQKQKMCNDVRAMLGK</sequence>
<gene>
    <name evidence="1" type="ORF">D2V04_09820</name>
</gene>
<keyword evidence="2" id="KW-1185">Reference proteome</keyword>
<evidence type="ECO:0000313" key="1">
    <source>
        <dbReference type="EMBL" id="RIV78159.1"/>
    </source>
</evidence>
<dbReference type="EMBL" id="QXFK01000016">
    <property type="protein sequence ID" value="RIV78159.1"/>
    <property type="molecule type" value="Genomic_DNA"/>
</dbReference>
<dbReference type="AlphaFoldDB" id="A0A418NHT5"/>
<dbReference type="Proteomes" id="UP000285092">
    <property type="component" value="Unassembled WGS sequence"/>
</dbReference>
<name>A0A418NHT5_9SPHN</name>
<protein>
    <submittedName>
        <fullName evidence="1">Uncharacterized protein</fullName>
    </submittedName>
</protein>
<organism evidence="1 2">
    <name type="scientific">Pelagerythrobacter aerophilus</name>
    <dbReference type="NCBI Taxonomy" id="2306995"/>
    <lineage>
        <taxon>Bacteria</taxon>
        <taxon>Pseudomonadati</taxon>
        <taxon>Pseudomonadota</taxon>
        <taxon>Alphaproteobacteria</taxon>
        <taxon>Sphingomonadales</taxon>
        <taxon>Erythrobacteraceae</taxon>
        <taxon>Pelagerythrobacter</taxon>
    </lineage>
</organism>
<accession>A0A418NHT5</accession>